<dbReference type="RefSeq" id="WP_058211454.1">
    <property type="nucleotide sequence ID" value="NZ_LKLU01000033.1"/>
</dbReference>
<dbReference type="AlphaFoldDB" id="A0A0V8E973"/>
<dbReference type="InterPro" id="IPR004821">
    <property type="entry name" value="Cyt_trans-like"/>
</dbReference>
<dbReference type="NCBIfam" id="TIGR00124">
    <property type="entry name" value="cit_ly_ligase"/>
    <property type="match status" value="1"/>
</dbReference>
<feature type="domain" description="Citrate lyase ligase C-terminal" evidence="4">
    <location>
        <begin position="154"/>
        <end position="336"/>
    </location>
</feature>
<evidence type="ECO:0000313" key="6">
    <source>
        <dbReference type="Proteomes" id="UP000053719"/>
    </source>
</evidence>
<dbReference type="PANTHER" id="PTHR40599">
    <property type="entry name" value="[CITRATE [PRO-3S]-LYASE] LIGASE"/>
    <property type="match status" value="1"/>
</dbReference>
<name>A0A0V8E973_LACLL</name>
<keyword evidence="2 3" id="KW-0067">ATP-binding</keyword>
<dbReference type="InterPro" id="IPR014729">
    <property type="entry name" value="Rossmann-like_a/b/a_fold"/>
</dbReference>
<dbReference type="GO" id="GO:0016829">
    <property type="term" value="F:lyase activity"/>
    <property type="evidence" value="ECO:0007669"/>
    <property type="project" value="UniProtKB-KW"/>
</dbReference>
<protein>
    <recommendedName>
        <fullName evidence="3">[Citrate [pro-3S]-lyase] ligase</fullName>
        <ecNumber evidence="3">6.2.1.22</ecNumber>
    </recommendedName>
</protein>
<organism evidence="5 6">
    <name type="scientific">Lactococcus lactis subsp. lactis</name>
    <name type="common">Streptococcus lactis</name>
    <dbReference type="NCBI Taxonomy" id="1360"/>
    <lineage>
        <taxon>Bacteria</taxon>
        <taxon>Bacillati</taxon>
        <taxon>Bacillota</taxon>
        <taxon>Bacilli</taxon>
        <taxon>Lactobacillales</taxon>
        <taxon>Streptococcaceae</taxon>
        <taxon>Lactococcus</taxon>
    </lineage>
</organism>
<evidence type="ECO:0000259" key="4">
    <source>
        <dbReference type="SMART" id="SM00764"/>
    </source>
</evidence>
<sequence>MEKVEDLFLKMLIHRKEWDKFLTDLHLNVSNSSEIETIDETVAIFAKNGEVLATGSIAGNVIKYVATCTKGEQSAGERFNKIITELMNRLAQKGIYHVFVFTKPMYAKSFGYLGFKELARAEQGVLLEKGRPNIIDFLSSLTEKKLVPAGAKKIAAVVMNANPFTLGHCYLVEQAAAENDFVYVFVVSTDWSLFRADERLDLVKKGLSALTNVSVVSGGDYLVSFATFPAYFIQSDEEVMDFQTQIDARIFKNWFVEALGITARYLGAEPFSKTTSIYNQQLTEVLSDVIDVKIIERKKADDNEEIISATAVRAAIATNQLEKIRNFVPETTFEFIEQHLQELQARIKGGQKTNGN</sequence>
<dbReference type="EC" id="6.2.1.22" evidence="3"/>
<reference evidence="6" key="1">
    <citation type="submission" date="2015-10" db="EMBL/GenBank/DDBJ databases">
        <title>Draft Genome Sequences of 11 Lactococcus lactis subspecies cremoris strains.</title>
        <authorList>
            <person name="Wels M."/>
            <person name="Backus L."/>
            <person name="Boekhorst J."/>
            <person name="Dijkstra A."/>
            <person name="Beerthuizen M."/>
            <person name="Kelly W."/>
            <person name="Siezen R."/>
            <person name="Bachmann H."/>
            <person name="Van Hijum S."/>
        </authorList>
    </citation>
    <scope>NUCLEOTIDE SEQUENCE [LARGE SCALE GENOMIC DNA]</scope>
    <source>
        <strain evidence="6">M20</strain>
    </source>
</reference>
<comment type="catalytic activity">
    <reaction evidence="3">
        <text>holo-[citrate lyase ACP] + acetate + ATP = acetyl-[citrate lyase ACP] + AMP + diphosphate</text>
        <dbReference type="Rhea" id="RHEA:23788"/>
        <dbReference type="Rhea" id="RHEA-COMP:10158"/>
        <dbReference type="Rhea" id="RHEA-COMP:13710"/>
        <dbReference type="ChEBI" id="CHEBI:30089"/>
        <dbReference type="ChEBI" id="CHEBI:30616"/>
        <dbReference type="ChEBI" id="CHEBI:33019"/>
        <dbReference type="ChEBI" id="CHEBI:82683"/>
        <dbReference type="ChEBI" id="CHEBI:137976"/>
        <dbReference type="ChEBI" id="CHEBI:456215"/>
        <dbReference type="EC" id="6.2.1.22"/>
    </reaction>
</comment>
<evidence type="ECO:0000313" key="5">
    <source>
        <dbReference type="EMBL" id="KSU22185.1"/>
    </source>
</evidence>
<dbReference type="PIRSF" id="PIRSF005751">
    <property type="entry name" value="Acet_citr_lig"/>
    <property type="match status" value="1"/>
</dbReference>
<comment type="caution">
    <text evidence="5">The sequence shown here is derived from an EMBL/GenBank/DDBJ whole genome shotgun (WGS) entry which is preliminary data.</text>
</comment>
<gene>
    <name evidence="5" type="ORF">M20_0600</name>
</gene>
<dbReference type="SMART" id="SM00764">
    <property type="entry name" value="Citrate_ly_lig"/>
    <property type="match status" value="1"/>
</dbReference>
<dbReference type="Proteomes" id="UP000053719">
    <property type="component" value="Unassembled WGS sequence"/>
</dbReference>
<dbReference type="SUPFAM" id="SSF52374">
    <property type="entry name" value="Nucleotidylyl transferase"/>
    <property type="match status" value="1"/>
</dbReference>
<dbReference type="NCBIfam" id="TIGR00125">
    <property type="entry name" value="cyt_tran_rel"/>
    <property type="match status" value="1"/>
</dbReference>
<dbReference type="Pfam" id="PF08218">
    <property type="entry name" value="Citrate_ly_lig"/>
    <property type="match status" value="1"/>
</dbReference>
<dbReference type="InterPro" id="IPR005216">
    <property type="entry name" value="Citrate_lyase_ligase"/>
</dbReference>
<dbReference type="GO" id="GO:0005524">
    <property type="term" value="F:ATP binding"/>
    <property type="evidence" value="ECO:0007669"/>
    <property type="project" value="UniProtKB-UniRule"/>
</dbReference>
<evidence type="ECO:0000256" key="3">
    <source>
        <dbReference type="PIRNR" id="PIRNR005751"/>
    </source>
</evidence>
<dbReference type="CDD" id="cd02169">
    <property type="entry name" value="Citrate_lyase_ligase"/>
    <property type="match status" value="1"/>
</dbReference>
<keyword evidence="1 3" id="KW-0547">Nucleotide-binding</keyword>
<proteinExistence type="predicted"/>
<comment type="function">
    <text evidence="3">Acetylation of prosthetic group (2-(5''-phosphoribosyl)-3'-dephosphocoenzyme-A) of the gamma subunit of citrate lyase.</text>
</comment>
<dbReference type="Gene3D" id="3.40.50.620">
    <property type="entry name" value="HUPs"/>
    <property type="match status" value="1"/>
</dbReference>
<dbReference type="PATRIC" id="fig|1360.114.peg.2068"/>
<keyword evidence="5" id="KW-0456">Lyase</keyword>
<evidence type="ECO:0000256" key="2">
    <source>
        <dbReference type="ARBA" id="ARBA00022840"/>
    </source>
</evidence>
<dbReference type="InterPro" id="IPR013166">
    <property type="entry name" value="Citrate_lyase_ligase_C"/>
</dbReference>
<evidence type="ECO:0000256" key="1">
    <source>
        <dbReference type="ARBA" id="ARBA00022741"/>
    </source>
</evidence>
<accession>A0A0V8E973</accession>
<dbReference type="EMBL" id="LKLU01000033">
    <property type="protein sequence ID" value="KSU22185.1"/>
    <property type="molecule type" value="Genomic_DNA"/>
</dbReference>
<dbReference type="PANTHER" id="PTHR40599:SF1">
    <property type="entry name" value="[CITRATE [PRO-3S]-LYASE] LIGASE"/>
    <property type="match status" value="1"/>
</dbReference>
<keyword evidence="3 5" id="KW-0436">Ligase</keyword>
<dbReference type="GO" id="GO:0008771">
    <property type="term" value="F:[citrate (pro-3S)-lyase] ligase activity"/>
    <property type="evidence" value="ECO:0007669"/>
    <property type="project" value="UniProtKB-EC"/>
</dbReference>